<dbReference type="EMBL" id="LT607753">
    <property type="protein sequence ID" value="SCG52893.1"/>
    <property type="molecule type" value="Genomic_DNA"/>
</dbReference>
<evidence type="ECO:0000313" key="3">
    <source>
        <dbReference type="Proteomes" id="UP000198215"/>
    </source>
</evidence>
<feature type="transmembrane region" description="Helical" evidence="1">
    <location>
        <begin position="62"/>
        <end position="80"/>
    </location>
</feature>
<proteinExistence type="predicted"/>
<protein>
    <submittedName>
        <fullName evidence="2">Uncharacterized protein</fullName>
    </submittedName>
</protein>
<keyword evidence="3" id="KW-1185">Reference proteome</keyword>
<keyword evidence="1" id="KW-0472">Membrane</keyword>
<name>A0A1C5I3Y4_9ACTN</name>
<organism evidence="2 3">
    <name type="scientific">Micromonospora coxensis</name>
    <dbReference type="NCBI Taxonomy" id="356852"/>
    <lineage>
        <taxon>Bacteria</taxon>
        <taxon>Bacillati</taxon>
        <taxon>Actinomycetota</taxon>
        <taxon>Actinomycetes</taxon>
        <taxon>Micromonosporales</taxon>
        <taxon>Micromonosporaceae</taxon>
        <taxon>Micromonospora</taxon>
    </lineage>
</organism>
<feature type="transmembrane region" description="Helical" evidence="1">
    <location>
        <begin position="26"/>
        <end position="50"/>
    </location>
</feature>
<reference evidence="3" key="1">
    <citation type="submission" date="2016-06" db="EMBL/GenBank/DDBJ databases">
        <authorList>
            <person name="Varghese N."/>
            <person name="Submissions Spin"/>
        </authorList>
    </citation>
    <scope>NUCLEOTIDE SEQUENCE [LARGE SCALE GENOMIC DNA]</scope>
    <source>
        <strain evidence="3">DSM 45161</strain>
    </source>
</reference>
<keyword evidence="1" id="KW-1133">Transmembrane helix</keyword>
<sequence>MPGGGDAPSVTGMARSRTRSLPVRRLLGAALALFGVFVLFGGLFVPPHVILREPAVVPAPESWLAGWLILVGLAVGVWPGRKDR</sequence>
<evidence type="ECO:0000256" key="1">
    <source>
        <dbReference type="SAM" id="Phobius"/>
    </source>
</evidence>
<keyword evidence="1" id="KW-0812">Transmembrane</keyword>
<accession>A0A1C5I3Y4</accession>
<dbReference type="AlphaFoldDB" id="A0A1C5I3Y4"/>
<evidence type="ECO:0000313" key="2">
    <source>
        <dbReference type="EMBL" id="SCG52893.1"/>
    </source>
</evidence>
<gene>
    <name evidence="2" type="ORF">GA0070614_2171</name>
</gene>
<dbReference type="Proteomes" id="UP000198215">
    <property type="component" value="Chromosome I"/>
</dbReference>